<evidence type="ECO:0000313" key="1">
    <source>
        <dbReference type="EMBL" id="KAE9386670.1"/>
    </source>
</evidence>
<dbReference type="AlphaFoldDB" id="A0A6A4GMW8"/>
<organism evidence="1 2">
    <name type="scientific">Gymnopus androsaceus JB14</name>
    <dbReference type="NCBI Taxonomy" id="1447944"/>
    <lineage>
        <taxon>Eukaryota</taxon>
        <taxon>Fungi</taxon>
        <taxon>Dikarya</taxon>
        <taxon>Basidiomycota</taxon>
        <taxon>Agaricomycotina</taxon>
        <taxon>Agaricomycetes</taxon>
        <taxon>Agaricomycetidae</taxon>
        <taxon>Agaricales</taxon>
        <taxon>Marasmiineae</taxon>
        <taxon>Omphalotaceae</taxon>
        <taxon>Gymnopus</taxon>
    </lineage>
</organism>
<protein>
    <submittedName>
        <fullName evidence="1">Uncharacterized protein</fullName>
    </submittedName>
</protein>
<dbReference type="EMBL" id="ML769857">
    <property type="protein sequence ID" value="KAE9386670.1"/>
    <property type="molecule type" value="Genomic_DNA"/>
</dbReference>
<keyword evidence="2" id="KW-1185">Reference proteome</keyword>
<dbReference type="Proteomes" id="UP000799118">
    <property type="component" value="Unassembled WGS sequence"/>
</dbReference>
<gene>
    <name evidence="1" type="ORF">BT96DRAFT_948940</name>
</gene>
<sequence length="207" mass="22737">MSASEMRLHPASNIQDQACITSTPNLTQSDGYQYKSYPSDIATLPLILQHQKIDQDRPSIRVVVMSSMQDDIIKINHILLLSKCIIWNGLVQWISSSSAVPRQQASTLLKHVTAKEQGDPILEAALDALLVPVNDVSLLEVDVPLPLPDIDAEVVPLAEDAEVNEVMENDTDIVPLVASAQNFCIKSSAVGSSEVQEDWIQDIREDV</sequence>
<reference evidence="1" key="1">
    <citation type="journal article" date="2019" name="Environ. Microbiol.">
        <title>Fungal ecological strategies reflected in gene transcription - a case study of two litter decomposers.</title>
        <authorList>
            <person name="Barbi F."/>
            <person name="Kohler A."/>
            <person name="Barry K."/>
            <person name="Baskaran P."/>
            <person name="Daum C."/>
            <person name="Fauchery L."/>
            <person name="Ihrmark K."/>
            <person name="Kuo A."/>
            <person name="LaButti K."/>
            <person name="Lipzen A."/>
            <person name="Morin E."/>
            <person name="Grigoriev I.V."/>
            <person name="Henrissat B."/>
            <person name="Lindahl B."/>
            <person name="Martin F."/>
        </authorList>
    </citation>
    <scope>NUCLEOTIDE SEQUENCE</scope>
    <source>
        <strain evidence="1">JB14</strain>
    </source>
</reference>
<name>A0A6A4GMW8_9AGAR</name>
<evidence type="ECO:0000313" key="2">
    <source>
        <dbReference type="Proteomes" id="UP000799118"/>
    </source>
</evidence>
<accession>A0A6A4GMW8</accession>
<proteinExistence type="predicted"/>